<name>A0A2S5KJP2_9PROT</name>
<dbReference type="AlphaFoldDB" id="A0A2S5KJP2"/>
<protein>
    <recommendedName>
        <fullName evidence="3">Tetratricopeptide repeat protein</fullName>
    </recommendedName>
</protein>
<comment type="caution">
    <text evidence="1">The sequence shown here is derived from an EMBL/GenBank/DDBJ whole genome shotgun (WGS) entry which is preliminary data.</text>
</comment>
<evidence type="ECO:0008006" key="3">
    <source>
        <dbReference type="Google" id="ProtNLM"/>
    </source>
</evidence>
<proteinExistence type="predicted"/>
<organism evidence="1 2">
    <name type="scientific">Proteobacteria bacterium 228</name>
    <dbReference type="NCBI Taxonomy" id="2083153"/>
    <lineage>
        <taxon>Bacteria</taxon>
        <taxon>Pseudomonadati</taxon>
        <taxon>Pseudomonadota</taxon>
    </lineage>
</organism>
<reference evidence="1 2" key="1">
    <citation type="submission" date="2018-02" db="EMBL/GenBank/DDBJ databases">
        <title>novel marine gammaproteobacteria from coastal saline agro ecosystem.</title>
        <authorList>
            <person name="Krishnan R."/>
            <person name="Ramesh Kumar N."/>
        </authorList>
    </citation>
    <scope>NUCLEOTIDE SEQUENCE [LARGE SCALE GENOMIC DNA]</scope>
    <source>
        <strain evidence="1 2">228</strain>
    </source>
</reference>
<gene>
    <name evidence="1" type="ORF">C4K68_23610</name>
</gene>
<evidence type="ECO:0000313" key="2">
    <source>
        <dbReference type="Proteomes" id="UP000238196"/>
    </source>
</evidence>
<sequence>MSHTFLRRAIGLTLSLILLILSLYSLNQALSSVFRTVVEEHFSYWQTKSPDIESVTSVKEISNRALLLDARSAEGNDSAAYLELYLSALDTDTRDKNYSQALDYYRSATHVRVNWPYSWAGIAYIKALQGHHDQEFITARGNAERLGPWEPSVQLLLLEADLLSWTGLSVEEKQATGVLVSRLLKRQYERANSLLHYYRKDKAICGFLDYSDLSKVGCI</sequence>
<dbReference type="EMBL" id="PRLP01000122">
    <property type="protein sequence ID" value="PPC74962.1"/>
    <property type="molecule type" value="Genomic_DNA"/>
</dbReference>
<accession>A0A2S5KJP2</accession>
<dbReference type="Proteomes" id="UP000238196">
    <property type="component" value="Unassembled WGS sequence"/>
</dbReference>
<evidence type="ECO:0000313" key="1">
    <source>
        <dbReference type="EMBL" id="PPC74962.1"/>
    </source>
</evidence>
<dbReference type="OrthoDB" id="6194880at2"/>